<dbReference type="PRINTS" id="PR00035">
    <property type="entry name" value="HTHGNTR"/>
</dbReference>
<dbReference type="Gene3D" id="1.10.10.10">
    <property type="entry name" value="Winged helix-like DNA-binding domain superfamily/Winged helix DNA-binding domain"/>
    <property type="match status" value="1"/>
</dbReference>
<dbReference type="PANTHER" id="PTHR43537">
    <property type="entry name" value="TRANSCRIPTIONAL REGULATOR, GNTR FAMILY"/>
    <property type="match status" value="1"/>
</dbReference>
<dbReference type="SUPFAM" id="SSF46785">
    <property type="entry name" value="Winged helix' DNA-binding domain"/>
    <property type="match status" value="1"/>
</dbReference>
<dbReference type="Proteomes" id="UP000414233">
    <property type="component" value="Unassembled WGS sequence"/>
</dbReference>
<dbReference type="SMART" id="SM00895">
    <property type="entry name" value="FCD"/>
    <property type="match status" value="1"/>
</dbReference>
<dbReference type="SMART" id="SM00345">
    <property type="entry name" value="HTH_GNTR"/>
    <property type="match status" value="1"/>
</dbReference>
<sequence length="245" mass="26549">MTTKPRTLTEQVAQQLIEAIRQGEYPVGTKLPTGKVLAETYGVSQAVIREVTERLRAQGLIDSRQGAGVTVKSRTPSSGFQVPGAHEQSRIDLASVYELRLDLESTAAALAAVRHTPADIERLADILTRLKANLFHADSGVEDDTAFHATIAQATHNPYYAELLQYLNLQIRQAVQTARTNTLRHSGLAEQVYEEHVAVFNAIKARDPLLARAAALSHLLRASARLGLTLPGRDIITGAIASSVS</sequence>
<evidence type="ECO:0000313" key="5">
    <source>
        <dbReference type="EMBL" id="VVD66576.1"/>
    </source>
</evidence>
<organism evidence="5 6">
    <name type="scientific">Pandoraea terrae</name>
    <dbReference type="NCBI Taxonomy" id="1537710"/>
    <lineage>
        <taxon>Bacteria</taxon>
        <taxon>Pseudomonadati</taxon>
        <taxon>Pseudomonadota</taxon>
        <taxon>Betaproteobacteria</taxon>
        <taxon>Burkholderiales</taxon>
        <taxon>Burkholderiaceae</taxon>
        <taxon>Pandoraea</taxon>
    </lineage>
</organism>
<protein>
    <submittedName>
        <fullName evidence="5">GntR family transcriptional regulator</fullName>
    </submittedName>
</protein>
<gene>
    <name evidence="5" type="ORF">PTE30175_00374</name>
</gene>
<evidence type="ECO:0000313" key="6">
    <source>
        <dbReference type="Proteomes" id="UP000414233"/>
    </source>
</evidence>
<keyword evidence="2" id="KW-0238">DNA-binding</keyword>
<accession>A0A5E4RT42</accession>
<dbReference type="RefSeq" id="WP_150695335.1">
    <property type="nucleotide sequence ID" value="NZ_CABPRZ010000001.1"/>
</dbReference>
<evidence type="ECO:0000256" key="2">
    <source>
        <dbReference type="ARBA" id="ARBA00023125"/>
    </source>
</evidence>
<evidence type="ECO:0000259" key="4">
    <source>
        <dbReference type="PROSITE" id="PS50949"/>
    </source>
</evidence>
<dbReference type="Pfam" id="PF07729">
    <property type="entry name" value="FCD"/>
    <property type="match status" value="1"/>
</dbReference>
<dbReference type="InterPro" id="IPR036390">
    <property type="entry name" value="WH_DNA-bd_sf"/>
</dbReference>
<evidence type="ECO:0000256" key="3">
    <source>
        <dbReference type="ARBA" id="ARBA00023163"/>
    </source>
</evidence>
<dbReference type="InterPro" id="IPR000524">
    <property type="entry name" value="Tscrpt_reg_HTH_GntR"/>
</dbReference>
<dbReference type="OrthoDB" id="5450856at2"/>
<dbReference type="CDD" id="cd07377">
    <property type="entry name" value="WHTH_GntR"/>
    <property type="match status" value="1"/>
</dbReference>
<dbReference type="GO" id="GO:0003677">
    <property type="term" value="F:DNA binding"/>
    <property type="evidence" value="ECO:0007669"/>
    <property type="project" value="UniProtKB-KW"/>
</dbReference>
<dbReference type="SUPFAM" id="SSF48008">
    <property type="entry name" value="GntR ligand-binding domain-like"/>
    <property type="match status" value="1"/>
</dbReference>
<dbReference type="InterPro" id="IPR011711">
    <property type="entry name" value="GntR_C"/>
</dbReference>
<dbReference type="EMBL" id="CABPRZ010000001">
    <property type="protein sequence ID" value="VVD66576.1"/>
    <property type="molecule type" value="Genomic_DNA"/>
</dbReference>
<name>A0A5E4RT42_9BURK</name>
<keyword evidence="3" id="KW-0804">Transcription</keyword>
<dbReference type="InterPro" id="IPR008920">
    <property type="entry name" value="TF_FadR/GntR_C"/>
</dbReference>
<dbReference type="Pfam" id="PF00392">
    <property type="entry name" value="GntR"/>
    <property type="match status" value="1"/>
</dbReference>
<dbReference type="InterPro" id="IPR036388">
    <property type="entry name" value="WH-like_DNA-bd_sf"/>
</dbReference>
<evidence type="ECO:0000256" key="1">
    <source>
        <dbReference type="ARBA" id="ARBA00023015"/>
    </source>
</evidence>
<keyword evidence="1" id="KW-0805">Transcription regulation</keyword>
<dbReference type="Gene3D" id="1.20.120.530">
    <property type="entry name" value="GntR ligand-binding domain-like"/>
    <property type="match status" value="1"/>
</dbReference>
<reference evidence="5 6" key="1">
    <citation type="submission" date="2019-08" db="EMBL/GenBank/DDBJ databases">
        <authorList>
            <person name="Peeters C."/>
        </authorList>
    </citation>
    <scope>NUCLEOTIDE SEQUENCE [LARGE SCALE GENOMIC DNA]</scope>
    <source>
        <strain evidence="5 6">LMG 30175</strain>
    </source>
</reference>
<dbReference type="AlphaFoldDB" id="A0A5E4RT42"/>
<feature type="domain" description="HTH gntR-type" evidence="4">
    <location>
        <begin position="6"/>
        <end position="74"/>
    </location>
</feature>
<dbReference type="PANTHER" id="PTHR43537:SF5">
    <property type="entry name" value="UXU OPERON TRANSCRIPTIONAL REGULATOR"/>
    <property type="match status" value="1"/>
</dbReference>
<dbReference type="PROSITE" id="PS50949">
    <property type="entry name" value="HTH_GNTR"/>
    <property type="match status" value="1"/>
</dbReference>
<keyword evidence="6" id="KW-1185">Reference proteome</keyword>
<dbReference type="GO" id="GO:0003700">
    <property type="term" value="F:DNA-binding transcription factor activity"/>
    <property type="evidence" value="ECO:0007669"/>
    <property type="project" value="InterPro"/>
</dbReference>
<proteinExistence type="predicted"/>